<dbReference type="PANTHER" id="PTHR37984:SF9">
    <property type="entry name" value="INTEGRASE CATALYTIC DOMAIN-CONTAINING PROTEIN"/>
    <property type="match status" value="1"/>
</dbReference>
<dbReference type="OrthoDB" id="5975741at2759"/>
<dbReference type="Proteomes" id="UP000031668">
    <property type="component" value="Unassembled WGS sequence"/>
</dbReference>
<dbReference type="Gene3D" id="3.10.10.10">
    <property type="entry name" value="HIV Type 1 Reverse Transcriptase, subunit A, domain 1"/>
    <property type="match status" value="1"/>
</dbReference>
<dbReference type="SUPFAM" id="SSF50630">
    <property type="entry name" value="Acid proteases"/>
    <property type="match status" value="1"/>
</dbReference>
<dbReference type="AlphaFoldDB" id="A0A0C2J5J2"/>
<dbReference type="SUPFAM" id="SSF56672">
    <property type="entry name" value="DNA/RNA polymerases"/>
    <property type="match status" value="1"/>
</dbReference>
<dbReference type="Pfam" id="PF00078">
    <property type="entry name" value="RVT_1"/>
    <property type="match status" value="1"/>
</dbReference>
<dbReference type="InterPro" id="IPR050951">
    <property type="entry name" value="Retrovirus_Pol_polyprotein"/>
</dbReference>
<dbReference type="InterPro" id="IPR043128">
    <property type="entry name" value="Rev_trsase/Diguanyl_cyclase"/>
</dbReference>
<dbReference type="CDD" id="cd01647">
    <property type="entry name" value="RT_LTR"/>
    <property type="match status" value="1"/>
</dbReference>
<dbReference type="Gene3D" id="3.30.70.270">
    <property type="match status" value="1"/>
</dbReference>
<protein>
    <submittedName>
        <fullName evidence="2">Retrovirus-related Pol polyprotein</fullName>
    </submittedName>
</protein>
<dbReference type="InterPro" id="IPR021109">
    <property type="entry name" value="Peptidase_aspartic_dom_sf"/>
</dbReference>
<gene>
    <name evidence="2" type="ORF">RF11_15439</name>
</gene>
<dbReference type="Gene3D" id="2.40.70.10">
    <property type="entry name" value="Acid Proteases"/>
    <property type="match status" value="1"/>
</dbReference>
<dbReference type="InterPro" id="IPR043502">
    <property type="entry name" value="DNA/RNA_pol_sf"/>
</dbReference>
<evidence type="ECO:0000259" key="1">
    <source>
        <dbReference type="Pfam" id="PF00078"/>
    </source>
</evidence>
<proteinExistence type="predicted"/>
<sequence>MDVKINSHLVRMMLDIGASISCIGQELWKKLSMPPLKPIVKKKKLPVLVTVNDDEPIFGLNWIQELDIDISINALTVQQEDSLFKSIFNDIVNNSSIFEKSNNAITNYTASIILNPDAKPIIFKPRKVPYALKNKVEEEIQRLVKDGILEKINDVTAPLKWASHTVNILKPNGKVRICGDFMISLKKYINYLTYPLPTFADILDKINGAKYYSIIDLKDAYLQMPLDKKSSDVTVISTHIGFDRHKRMRFGISAAAAIFQRLMDTIFNGMKHTTFYLDDIIVTGTNSEENLNNVAKVLSII</sequence>
<keyword evidence="3" id="KW-1185">Reference proteome</keyword>
<accession>A0A0C2J5J2</accession>
<comment type="caution">
    <text evidence="2">The sequence shown here is derived from an EMBL/GenBank/DDBJ whole genome shotgun (WGS) entry which is preliminary data.</text>
</comment>
<name>A0A0C2J5J2_THEKT</name>
<evidence type="ECO:0000313" key="2">
    <source>
        <dbReference type="EMBL" id="KII64438.1"/>
    </source>
</evidence>
<dbReference type="InterPro" id="IPR000477">
    <property type="entry name" value="RT_dom"/>
</dbReference>
<organism evidence="2 3">
    <name type="scientific">Thelohanellus kitauei</name>
    <name type="common">Myxosporean</name>
    <dbReference type="NCBI Taxonomy" id="669202"/>
    <lineage>
        <taxon>Eukaryota</taxon>
        <taxon>Metazoa</taxon>
        <taxon>Cnidaria</taxon>
        <taxon>Myxozoa</taxon>
        <taxon>Myxosporea</taxon>
        <taxon>Bivalvulida</taxon>
        <taxon>Platysporina</taxon>
        <taxon>Myxobolidae</taxon>
        <taxon>Thelohanellus</taxon>
    </lineage>
</organism>
<dbReference type="OMA" id="CAINTHI"/>
<dbReference type="PANTHER" id="PTHR37984">
    <property type="entry name" value="PROTEIN CBG26694"/>
    <property type="match status" value="1"/>
</dbReference>
<reference evidence="2 3" key="1">
    <citation type="journal article" date="2014" name="Genome Biol. Evol.">
        <title>The genome of the myxosporean Thelohanellus kitauei shows adaptations to nutrient acquisition within its fish host.</title>
        <authorList>
            <person name="Yang Y."/>
            <person name="Xiong J."/>
            <person name="Zhou Z."/>
            <person name="Huo F."/>
            <person name="Miao W."/>
            <person name="Ran C."/>
            <person name="Liu Y."/>
            <person name="Zhang J."/>
            <person name="Feng J."/>
            <person name="Wang M."/>
            <person name="Wang M."/>
            <person name="Wang L."/>
            <person name="Yao B."/>
        </authorList>
    </citation>
    <scope>NUCLEOTIDE SEQUENCE [LARGE SCALE GENOMIC DNA]</scope>
    <source>
        <strain evidence="2">Wuqing</strain>
    </source>
</reference>
<feature type="domain" description="Reverse transcriptase" evidence="1">
    <location>
        <begin position="176"/>
        <end position="297"/>
    </location>
</feature>
<dbReference type="EMBL" id="JWZT01004268">
    <property type="protein sequence ID" value="KII64438.1"/>
    <property type="molecule type" value="Genomic_DNA"/>
</dbReference>
<evidence type="ECO:0000313" key="3">
    <source>
        <dbReference type="Proteomes" id="UP000031668"/>
    </source>
</evidence>